<gene>
    <name evidence="1" type="ORF">DC28_04690</name>
</gene>
<dbReference type="EMBL" id="JNUP01000040">
    <property type="protein sequence ID" value="KGE73304.1"/>
    <property type="molecule type" value="Genomic_DNA"/>
</dbReference>
<comment type="caution">
    <text evidence="1">The sequence shown here is derived from an EMBL/GenBank/DDBJ whole genome shotgun (WGS) entry which is preliminary data.</text>
</comment>
<keyword evidence="2" id="KW-1185">Reference proteome</keyword>
<evidence type="ECO:0008006" key="3">
    <source>
        <dbReference type="Google" id="ProtNLM"/>
    </source>
</evidence>
<sequence length="70" mass="8271">MSLESILQEVEQLSENEKHAVLEVLQEHFAEEYISLSKAERQMIRSRLEHFQNHPETGISLEQMKQRHGL</sequence>
<evidence type="ECO:0000313" key="2">
    <source>
        <dbReference type="Proteomes" id="UP000029692"/>
    </source>
</evidence>
<protein>
    <recommendedName>
        <fullName evidence="3">Addiction module protein</fullName>
    </recommendedName>
</protein>
<dbReference type="AlphaFoldDB" id="A0A098R082"/>
<dbReference type="Proteomes" id="UP000029692">
    <property type="component" value="Unassembled WGS sequence"/>
</dbReference>
<evidence type="ECO:0000313" key="1">
    <source>
        <dbReference type="EMBL" id="KGE73304.1"/>
    </source>
</evidence>
<dbReference type="RefSeq" id="WP_037546408.1">
    <property type="nucleotide sequence ID" value="NZ_JNUP01000040.1"/>
</dbReference>
<proteinExistence type="predicted"/>
<organism evidence="1 2">
    <name type="scientific">Spirochaeta lutea</name>
    <dbReference type="NCBI Taxonomy" id="1480694"/>
    <lineage>
        <taxon>Bacteria</taxon>
        <taxon>Pseudomonadati</taxon>
        <taxon>Spirochaetota</taxon>
        <taxon>Spirochaetia</taxon>
        <taxon>Spirochaetales</taxon>
        <taxon>Spirochaetaceae</taxon>
        <taxon>Spirochaeta</taxon>
    </lineage>
</organism>
<accession>A0A098R082</accession>
<name>A0A098R082_9SPIO</name>
<reference evidence="1 2" key="1">
    <citation type="submission" date="2014-05" db="EMBL/GenBank/DDBJ databases">
        <title>De novo Genome Sequence of Spirocheata sp.</title>
        <authorList>
            <person name="Shivani Y."/>
            <person name="Subhash Y."/>
            <person name="Tushar L."/>
            <person name="Sasikala C."/>
            <person name="Ramana C.V."/>
        </authorList>
    </citation>
    <scope>NUCLEOTIDE SEQUENCE [LARGE SCALE GENOMIC DNA]</scope>
    <source>
        <strain evidence="1 2">JC230</strain>
    </source>
</reference>
<dbReference type="STRING" id="1480694.DC28_04690"/>